<evidence type="ECO:0000313" key="3">
    <source>
        <dbReference type="Proteomes" id="UP001297600"/>
    </source>
</evidence>
<dbReference type="EMBL" id="JAKNCT010000010">
    <property type="protein sequence ID" value="MCG5031538.1"/>
    <property type="molecule type" value="Genomic_DNA"/>
</dbReference>
<gene>
    <name evidence="2" type="ORF">MAF45_08795</name>
</gene>
<dbReference type="Gene3D" id="3.40.50.11890">
    <property type="match status" value="1"/>
</dbReference>
<comment type="similarity">
    <text evidence="1">Belongs to the FldB/FldC dehydratase alpha/beta subunit family.</text>
</comment>
<protein>
    <submittedName>
        <fullName evidence="2">2-hydroxyacyl-CoA dehydratase family protein</fullName>
    </submittedName>
</protein>
<evidence type="ECO:0000313" key="2">
    <source>
        <dbReference type="EMBL" id="MCG5031538.1"/>
    </source>
</evidence>
<dbReference type="Gene3D" id="3.40.50.11900">
    <property type="match status" value="1"/>
</dbReference>
<dbReference type="RefSeq" id="WP_237979337.1">
    <property type="nucleotide sequence ID" value="NZ_JAKNCT010000010.1"/>
</dbReference>
<keyword evidence="3" id="KW-1185">Reference proteome</keyword>
<proteinExistence type="inferred from homology"/>
<accession>A0ABS9MU42</accession>
<evidence type="ECO:0000256" key="1">
    <source>
        <dbReference type="ARBA" id="ARBA00005806"/>
    </source>
</evidence>
<reference evidence="2 3" key="1">
    <citation type="submission" date="2022-02" db="EMBL/GenBank/DDBJ databases">
        <title>Mesosutterella porci, a novel member of the family Sutterellaceae from pig feces.</title>
        <authorList>
            <person name="Wylensek D."/>
            <person name="Clavel T."/>
        </authorList>
    </citation>
    <scope>NUCLEOTIDE SEQUENCE [LARGE SCALE GENOMIC DNA]</scope>
    <source>
        <strain evidence="3">oilRF-744-wt-GAM-9</strain>
    </source>
</reference>
<name>A0ABS9MU42_9BURK</name>
<organism evidence="2 3">
    <name type="scientific">Mesosutterella porci</name>
    <dbReference type="NCBI Taxonomy" id="2915351"/>
    <lineage>
        <taxon>Bacteria</taxon>
        <taxon>Pseudomonadati</taxon>
        <taxon>Pseudomonadota</taxon>
        <taxon>Betaproteobacteria</taxon>
        <taxon>Burkholderiales</taxon>
        <taxon>Sutterellaceae</taxon>
        <taxon>Mesosutterella</taxon>
    </lineage>
</organism>
<dbReference type="Proteomes" id="UP001297600">
    <property type="component" value="Unassembled WGS sequence"/>
</dbReference>
<sequence>MTEAKTDLSKLDGTERTQEYVDRLNGILAQMAQAPAEQRNPILEALIGLFRDWNMDKIKTRREGRPIAVTWYGNAPEILNGMGILNYNPVVDLMMHLGFTNYADAYKCDSFPLDGNVCSLIRYAIYAVQNRLLVKPNVIIAMGEPCDGELMVHQAMKESDFFGDVPIYQIDPSYGHDKKDFEYVGRQLKEMAHWLEKVTGAKYDFKRVAAVVDETNEQYRIWKEINECMKASPAPLPGFTVPEVMWPLTQHLPAGNPRCTAVARMLLGAAQENVKKHVGPIMKNEIRIVWPDLDPLWNGALTEWLAKKWNATVVMTDQQYSKPYEVIDTSNEDAMFYGLARRAVFEVPMIRQGRGFVDVLIDDLTDMINEYHPDVVIAPGHMGHKDKAGNTQFLKKVCRDMGVPLLNLTTSLFDERYTPLEKVENDISNFLSVNGFKPNPD</sequence>
<dbReference type="PANTHER" id="PTHR30548">
    <property type="entry name" value="2-HYDROXYGLUTARYL-COA DEHYDRATASE, D-COMPONENT-RELATED"/>
    <property type="match status" value="1"/>
</dbReference>
<dbReference type="InterPro" id="IPR010327">
    <property type="entry name" value="FldB/FldC_alpha/beta"/>
</dbReference>
<comment type="caution">
    <text evidence="2">The sequence shown here is derived from an EMBL/GenBank/DDBJ whole genome shotgun (WGS) entry which is preliminary data.</text>
</comment>
<dbReference type="Pfam" id="PF06050">
    <property type="entry name" value="HGD-D"/>
    <property type="match status" value="1"/>
</dbReference>
<dbReference type="PANTHER" id="PTHR30548:SF2">
    <property type="entry name" value="2-HYDROXYACYL-COA DEHYDRATASE,D-COMPONENT"/>
    <property type="match status" value="1"/>
</dbReference>